<dbReference type="Proteomes" id="UP000008068">
    <property type="component" value="Unassembled WGS sequence"/>
</dbReference>
<evidence type="ECO:0000256" key="8">
    <source>
        <dbReference type="SAM" id="Phobius"/>
    </source>
</evidence>
<dbReference type="Gene3D" id="1.20.1270.60">
    <property type="entry name" value="Arfaptin homology (AH) domain/BAR domain"/>
    <property type="match status" value="1"/>
</dbReference>
<dbReference type="eggNOG" id="KOG4735">
    <property type="taxonomic scope" value="Eukaryota"/>
</dbReference>
<dbReference type="InterPro" id="IPR002516">
    <property type="entry name" value="Glyco_trans_11"/>
</dbReference>
<evidence type="ECO:0000256" key="4">
    <source>
        <dbReference type="ARBA" id="ARBA00022679"/>
    </source>
</evidence>
<comment type="subcellular location">
    <subcellularLocation>
        <location evidence="1">Membrane</location>
        <topology evidence="1">Single-pass membrane protein</topology>
    </subcellularLocation>
</comment>
<evidence type="ECO:0000259" key="9">
    <source>
        <dbReference type="Pfam" id="PF01827"/>
    </source>
</evidence>
<dbReference type="InParanoid" id="G0NT04"/>
<dbReference type="HOGENOM" id="CLU_266699_0_0_1"/>
<dbReference type="GO" id="GO:0016020">
    <property type="term" value="C:membrane"/>
    <property type="evidence" value="ECO:0007669"/>
    <property type="project" value="UniProtKB-SubCell"/>
</dbReference>
<dbReference type="PANTHER" id="PTHR21645">
    <property type="entry name" value="GLYCOSYLTRANSFERASE FAMILY 92 PROTEIN"/>
    <property type="match status" value="1"/>
</dbReference>
<evidence type="ECO:0000313" key="10">
    <source>
        <dbReference type="EMBL" id="EGT36984.1"/>
    </source>
</evidence>
<dbReference type="GO" id="GO:0005975">
    <property type="term" value="P:carbohydrate metabolic process"/>
    <property type="evidence" value="ECO:0007669"/>
    <property type="project" value="InterPro"/>
</dbReference>
<dbReference type="GO" id="GO:0008107">
    <property type="term" value="F:galactoside 2-alpha-L-fucosyltransferase activity"/>
    <property type="evidence" value="ECO:0007669"/>
    <property type="project" value="InterPro"/>
</dbReference>
<name>G0NT04_CAEBE</name>
<evidence type="ECO:0000256" key="7">
    <source>
        <dbReference type="ARBA" id="ARBA00023136"/>
    </source>
</evidence>
<dbReference type="CDD" id="cd11301">
    <property type="entry name" value="Fut1_Fut2_like"/>
    <property type="match status" value="1"/>
</dbReference>
<gene>
    <name evidence="10" type="ORF">CAEBREN_18363</name>
</gene>
<proteinExistence type="inferred from homology"/>
<keyword evidence="7 8" id="KW-0472">Membrane</keyword>
<dbReference type="InterPro" id="IPR008166">
    <property type="entry name" value="Glyco_transf_92"/>
</dbReference>
<dbReference type="Pfam" id="PF01827">
    <property type="entry name" value="FTH"/>
    <property type="match status" value="1"/>
</dbReference>
<keyword evidence="5 8" id="KW-0812">Transmembrane</keyword>
<evidence type="ECO:0000256" key="3">
    <source>
        <dbReference type="ARBA" id="ARBA00022676"/>
    </source>
</evidence>
<feature type="domain" description="DUF38" evidence="9">
    <location>
        <begin position="1050"/>
        <end position="1188"/>
    </location>
</feature>
<evidence type="ECO:0000256" key="6">
    <source>
        <dbReference type="ARBA" id="ARBA00022989"/>
    </source>
</evidence>
<evidence type="ECO:0000256" key="1">
    <source>
        <dbReference type="ARBA" id="ARBA00004167"/>
    </source>
</evidence>
<keyword evidence="6 8" id="KW-1133">Transmembrane helix</keyword>
<comment type="similarity">
    <text evidence="2">Belongs to the glycosyltransferase 92 family.</text>
</comment>
<evidence type="ECO:0000313" key="11">
    <source>
        <dbReference type="Proteomes" id="UP000008068"/>
    </source>
</evidence>
<feature type="transmembrane region" description="Helical" evidence="8">
    <location>
        <begin position="249"/>
        <end position="266"/>
    </location>
</feature>
<protein>
    <recommendedName>
        <fullName evidence="9">DUF38 domain-containing protein</fullName>
    </recommendedName>
</protein>
<reference evidence="11" key="1">
    <citation type="submission" date="2011-07" db="EMBL/GenBank/DDBJ databases">
        <authorList>
            <consortium name="Caenorhabditis brenneri Sequencing and Analysis Consortium"/>
            <person name="Wilson R.K."/>
        </authorList>
    </citation>
    <scope>NUCLEOTIDE SEQUENCE [LARGE SCALE GENOMIC DNA]</scope>
    <source>
        <strain evidence="11">PB2801</strain>
    </source>
</reference>
<dbReference type="Pfam" id="PF01531">
    <property type="entry name" value="Glyco_transf_11"/>
    <property type="match status" value="1"/>
</dbReference>
<dbReference type="Pfam" id="PF01697">
    <property type="entry name" value="Glyco_transf_92"/>
    <property type="match status" value="1"/>
</dbReference>
<dbReference type="InterPro" id="IPR027267">
    <property type="entry name" value="AH/BAR_dom_sf"/>
</dbReference>
<keyword evidence="4" id="KW-0808">Transferase</keyword>
<dbReference type="AlphaFoldDB" id="G0NT04"/>
<evidence type="ECO:0000256" key="5">
    <source>
        <dbReference type="ARBA" id="ARBA00022692"/>
    </source>
</evidence>
<accession>G0NT04</accession>
<dbReference type="InterPro" id="IPR002900">
    <property type="entry name" value="DUF38/FTH_CAE_spp"/>
</dbReference>
<dbReference type="InterPro" id="IPR052012">
    <property type="entry name" value="GTase_92"/>
</dbReference>
<dbReference type="EMBL" id="GL379941">
    <property type="protein sequence ID" value="EGT36984.1"/>
    <property type="molecule type" value="Genomic_DNA"/>
</dbReference>
<keyword evidence="3" id="KW-0328">Glycosyltransferase</keyword>
<evidence type="ECO:0000256" key="2">
    <source>
        <dbReference type="ARBA" id="ARBA00007647"/>
    </source>
</evidence>
<sequence>MQNEDPLGFPYPPAQVNFKTSRKYISSNYAASSRLGNHLFELASVLSISRDLQRMPIFFIEDCYHEKMWEDTNNLIPGLMNQFLVINGSVPRSIRRTAFHEKCCTFQNPSVLEKVKDEYLHLKGTHYQSWKYFSQMRNELIGFLKTPNNHFFYLPVSSESTFVTCVHVRRGDFIRVGFHVADETFIRNAMDYVEQKESTRRKHMTTVFFGDDFNFMDLLRNGTRSTADSYVSQNTPSDDLLYSKANCDVVFISAAHSTFGWWMGYLSKGNRVYYTDIQYTKDYILEWRILLIIVLFIIFSYCMVAKVFSNGQSIVSWYLTFCHRSTVFFYGDPTTKTDAYIINTYYYPVSKSLGENALAMVLLMDRNTVRDITRYQMKLIATNKKIQQVMVVPDLVKEQINDACRYVNVVATTNVIPDLKKLEISDGETRMEIPFKLPRQHASSPVIICISPQFIGEQWQTFLAHVHVARRLGGHLHIYVTSLLDSFFELLNEYEKIGFITIDYWMRMKFLNGTIDSLEPNSNTELRNQAGAQTDCLLQYKEAATFITFFDLDDILFPRGYDSYFDEFTALHAENPGILTFHYNKREIMVHNKANIQDINFLDLFNHTWFVNEEDYGKTMTKPTSINSMWMHETFSIPYSKKLLLKKNHLVHLQKPVDSDGKESIPYRLSSFERMPDMKLNDTVLVEIQQDFQRLLNSSSNISMIAEKLPKLSYYFPIIYRCYYEKFYKKFQLECPNGEGCIDHPNHGIIASILKRKSRKFKMTEDVKKMCKQVDAYKLCSDNLHQSLMYMLVEDPEISKNLVNVIKTEPNYRYAAQYLRTYEGVAKKGRDKTEYQSLEPVVKVLMSLDAEHERRVRKQLDNLKPLTKWIGEDYWEYARMRRVYWEALEAFDDAVTIQNKERTEQSEQATAVAQAWRNECRLKLIDFIKTGINDQKSKHADCVLKLTLRKVSHNLRNLIDDSKTVDAQLNLVSITINTDNNLIWFKTTGEPEKIEYKKHENGCQISFRQSVKILENEDFRTRFFQDLEHFFALQKSKLPYLEVNCRGVPEALENILKSQESPVQVTKILINTTCQYEVMKVLQYTCPETLEAIEIYDITQSNEVWKFGNIMALKHWKNAKKFSNLGFHIDAKVVDFVHFPMANFHIKEISTNELMMVKEKFHNAPGFGYFYIYYQTFSDPEKLPEFFGEPFIREGYEHDKGRWYFNLKDNNKECFYFQHFGQQAWFSLLDRESVPRGAKIQ</sequence>
<organism evidence="11">
    <name type="scientific">Caenorhabditis brenneri</name>
    <name type="common">Nematode worm</name>
    <dbReference type="NCBI Taxonomy" id="135651"/>
    <lineage>
        <taxon>Eukaryota</taxon>
        <taxon>Metazoa</taxon>
        <taxon>Ecdysozoa</taxon>
        <taxon>Nematoda</taxon>
        <taxon>Chromadorea</taxon>
        <taxon>Rhabditida</taxon>
        <taxon>Rhabditina</taxon>
        <taxon>Rhabditomorpha</taxon>
        <taxon>Rhabditoidea</taxon>
        <taxon>Rhabditidae</taxon>
        <taxon>Peloderinae</taxon>
        <taxon>Caenorhabditis</taxon>
    </lineage>
</organism>
<keyword evidence="11" id="KW-1185">Reference proteome</keyword>
<dbReference type="OrthoDB" id="3226at2759"/>
<feature type="transmembrane region" description="Helical" evidence="8">
    <location>
        <begin position="287"/>
        <end position="308"/>
    </location>
</feature>
<dbReference type="PANTHER" id="PTHR21645:SF5">
    <property type="entry name" value="GLYCOSYLTRANSFERASE FAMILY 92 PROTEIN C35A5.5"/>
    <property type="match status" value="1"/>
</dbReference>